<evidence type="ECO:0000313" key="2">
    <source>
        <dbReference type="Proteomes" id="UP000052978"/>
    </source>
</evidence>
<dbReference type="EMBL" id="KE164610">
    <property type="protein sequence ID" value="EPQ19192.1"/>
    <property type="molecule type" value="Genomic_DNA"/>
</dbReference>
<organism evidence="1 2">
    <name type="scientific">Myotis brandtii</name>
    <name type="common">Brandt's bat</name>
    <dbReference type="NCBI Taxonomy" id="109478"/>
    <lineage>
        <taxon>Eukaryota</taxon>
        <taxon>Metazoa</taxon>
        <taxon>Chordata</taxon>
        <taxon>Craniata</taxon>
        <taxon>Vertebrata</taxon>
        <taxon>Euteleostomi</taxon>
        <taxon>Mammalia</taxon>
        <taxon>Eutheria</taxon>
        <taxon>Laurasiatheria</taxon>
        <taxon>Chiroptera</taxon>
        <taxon>Yangochiroptera</taxon>
        <taxon>Vespertilionidae</taxon>
        <taxon>Myotis</taxon>
    </lineage>
</organism>
<reference evidence="1 2" key="1">
    <citation type="journal article" date="2013" name="Nat. Commun.">
        <title>Genome analysis reveals insights into physiology and longevity of the Brandt's bat Myotis brandtii.</title>
        <authorList>
            <person name="Seim I."/>
            <person name="Fang X."/>
            <person name="Xiong Z."/>
            <person name="Lobanov A.V."/>
            <person name="Huang Z."/>
            <person name="Ma S."/>
            <person name="Feng Y."/>
            <person name="Turanov A.A."/>
            <person name="Zhu Y."/>
            <person name="Lenz T.L."/>
            <person name="Gerashchenko M.V."/>
            <person name="Fan D."/>
            <person name="Hee Yim S."/>
            <person name="Yao X."/>
            <person name="Jordan D."/>
            <person name="Xiong Y."/>
            <person name="Ma Y."/>
            <person name="Lyapunov A.N."/>
            <person name="Chen G."/>
            <person name="Kulakova O.I."/>
            <person name="Sun Y."/>
            <person name="Lee S.G."/>
            <person name="Bronson R.T."/>
            <person name="Moskalev A.A."/>
            <person name="Sunyaev S.R."/>
            <person name="Zhang G."/>
            <person name="Krogh A."/>
            <person name="Wang J."/>
            <person name="Gladyshev V.N."/>
        </authorList>
    </citation>
    <scope>NUCLEOTIDE SEQUENCE [LARGE SCALE GENOMIC DNA]</scope>
</reference>
<sequence length="99" mass="11498">MGSNLKKDKDRKKEPGYRCELLCFDVRAYETNGGRNDAEEAPILCKTKVPDHRRSSQAKVIEKLEICCDFLAHFICCISYFVSGKWPQLLSFIEKYFQV</sequence>
<accession>S7QDB1</accession>
<dbReference type="Proteomes" id="UP000052978">
    <property type="component" value="Unassembled WGS sequence"/>
</dbReference>
<protein>
    <submittedName>
        <fullName evidence="1">Uncharacterized protein</fullName>
    </submittedName>
</protein>
<name>S7QDB1_MYOBR</name>
<dbReference type="AlphaFoldDB" id="S7QDB1"/>
<gene>
    <name evidence="1" type="ORF">D623_10011810</name>
</gene>
<proteinExistence type="predicted"/>
<keyword evidence="2" id="KW-1185">Reference proteome</keyword>
<evidence type="ECO:0000313" key="1">
    <source>
        <dbReference type="EMBL" id="EPQ19192.1"/>
    </source>
</evidence>